<dbReference type="InterPro" id="IPR018689">
    <property type="entry name" value="Imm33_dom"/>
</dbReference>
<dbReference type="EMBL" id="FPIY01000002">
    <property type="protein sequence ID" value="SFW36605.1"/>
    <property type="molecule type" value="Genomic_DNA"/>
</dbReference>
<reference evidence="3" key="1">
    <citation type="submission" date="2016-11" db="EMBL/GenBank/DDBJ databases">
        <authorList>
            <person name="Varghese N."/>
            <person name="Submissions S."/>
        </authorList>
    </citation>
    <scope>NUCLEOTIDE SEQUENCE [LARGE SCALE GENOMIC DNA]</scope>
    <source>
        <strain evidence="3">DSM 24786</strain>
    </source>
</reference>
<dbReference type="AlphaFoldDB" id="A0A1K1NMV8"/>
<name>A0A1K1NMV8_9FLAO</name>
<accession>A0A1K1NMV8</accession>
<dbReference type="RefSeq" id="WP_072302952.1">
    <property type="nucleotide sequence ID" value="NZ_FPIY01000002.1"/>
</dbReference>
<evidence type="ECO:0000313" key="2">
    <source>
        <dbReference type="EMBL" id="SFW36605.1"/>
    </source>
</evidence>
<dbReference type="Pfam" id="PF09951">
    <property type="entry name" value="Imm33"/>
    <property type="match status" value="1"/>
</dbReference>
<gene>
    <name evidence="2" type="ORF">SAMN05660313_01258</name>
</gene>
<dbReference type="OrthoDB" id="4827574at2"/>
<dbReference type="Proteomes" id="UP000183257">
    <property type="component" value="Unassembled WGS sequence"/>
</dbReference>
<dbReference type="PANTHER" id="PTHR38743:SF2">
    <property type="entry name" value="DUF2185 DOMAIN-CONTAINING PROTEIN"/>
    <property type="match status" value="1"/>
</dbReference>
<sequence>MREFSVENFPSIGAVMCSKMIADENYKPMFIFREKPSNNNDSGWRLFSGLESDEYSENADNFGIYNPKTILEIDNSISSLLLYKGIGTVWERKPNTDWEEVFDYPLEDDFMVEHKLTENWTLPINNLFNRIKEEDGLMYTTNDKTIRLNIWNYRGKTKEEILKEKKKEISERNLENDILKKYELDQGNSIKVGYHIKEYNSQKDISYNLICGFCIVDNQVLQTFFYFDNEKDLEWALHTWKMIAYK</sequence>
<dbReference type="PANTHER" id="PTHR38743">
    <property type="entry name" value="SIMILAR TO GLYOXYLASE I FAMILY PROTEIN"/>
    <property type="match status" value="1"/>
</dbReference>
<dbReference type="STRING" id="76595.SAMN05660313_01258"/>
<keyword evidence="3" id="KW-1185">Reference proteome</keyword>
<feature type="domain" description="Immunity protein Imm33" evidence="1">
    <location>
        <begin position="15"/>
        <end position="101"/>
    </location>
</feature>
<proteinExistence type="predicted"/>
<evidence type="ECO:0000259" key="1">
    <source>
        <dbReference type="Pfam" id="PF09951"/>
    </source>
</evidence>
<evidence type="ECO:0000313" key="3">
    <source>
        <dbReference type="Proteomes" id="UP000183257"/>
    </source>
</evidence>
<organism evidence="2 3">
    <name type="scientific">Cellulophaga fucicola</name>
    <dbReference type="NCBI Taxonomy" id="76595"/>
    <lineage>
        <taxon>Bacteria</taxon>
        <taxon>Pseudomonadati</taxon>
        <taxon>Bacteroidota</taxon>
        <taxon>Flavobacteriia</taxon>
        <taxon>Flavobacteriales</taxon>
        <taxon>Flavobacteriaceae</taxon>
        <taxon>Cellulophaga</taxon>
    </lineage>
</organism>
<protein>
    <recommendedName>
        <fullName evidence="1">Immunity protein Imm33 domain-containing protein</fullName>
    </recommendedName>
</protein>